<feature type="domain" description="Aconitase/3-isopropylmalate dehydratase large subunit alpha/beta/alpha" evidence="9">
    <location>
        <begin position="1"/>
        <end position="70"/>
    </location>
</feature>
<dbReference type="GO" id="GO:0046872">
    <property type="term" value="F:metal ion binding"/>
    <property type="evidence" value="ECO:0007669"/>
    <property type="project" value="UniProtKB-KW"/>
</dbReference>
<dbReference type="AlphaFoldDB" id="A0A269XDG5"/>
<comment type="pathway">
    <text evidence="1">Carbohydrate metabolism; tricarboxylic acid cycle; isocitrate from oxaloacetate: step 2/2.</text>
</comment>
<dbReference type="Proteomes" id="UP000216802">
    <property type="component" value="Unassembled WGS sequence"/>
</dbReference>
<dbReference type="RefSeq" id="WP_143443344.1">
    <property type="nucleotide sequence ID" value="NZ_NCXI01000583.1"/>
</dbReference>
<dbReference type="InterPro" id="IPR015931">
    <property type="entry name" value="Acnase/IPM_dHydase_lsu_aba_1/3"/>
</dbReference>
<protein>
    <recommendedName>
        <fullName evidence="2">aconitate hydratase</fullName>
        <ecNumber evidence="2">4.2.1.3</ecNumber>
    </recommendedName>
    <alternativeName>
        <fullName evidence="8">Iron-responsive protein-like</fullName>
    </alternativeName>
    <alternativeName>
        <fullName evidence="7">RNA-binding protein</fullName>
    </alternativeName>
</protein>
<dbReference type="PANTHER" id="PTHR11670">
    <property type="entry name" value="ACONITASE/IRON-RESPONSIVE ELEMENT FAMILY MEMBER"/>
    <property type="match status" value="1"/>
</dbReference>
<evidence type="ECO:0000256" key="4">
    <source>
        <dbReference type="ARBA" id="ARBA00023004"/>
    </source>
</evidence>
<accession>A0A269XDG5</accession>
<evidence type="ECO:0000256" key="5">
    <source>
        <dbReference type="ARBA" id="ARBA00023014"/>
    </source>
</evidence>
<dbReference type="SUPFAM" id="SSF53732">
    <property type="entry name" value="Aconitase iron-sulfur domain"/>
    <property type="match status" value="1"/>
</dbReference>
<comment type="catalytic activity">
    <reaction evidence="6">
        <text>citrate = D-threo-isocitrate</text>
        <dbReference type="Rhea" id="RHEA:10336"/>
        <dbReference type="ChEBI" id="CHEBI:15562"/>
        <dbReference type="ChEBI" id="CHEBI:16947"/>
        <dbReference type="EC" id="4.2.1.3"/>
    </reaction>
</comment>
<feature type="non-terminal residue" evidence="10">
    <location>
        <position position="1"/>
    </location>
</feature>
<name>A0A269XDG5_9LACO</name>
<keyword evidence="3" id="KW-0479">Metal-binding</keyword>
<sequence>VPPATGIVHQVNLEYLANVVHVRDVDGEQTAFPDTLVGTDSHTTMINGIGVLGWGVGGIEAEAGMLGQPSYF</sequence>
<dbReference type="PRINTS" id="PR00415">
    <property type="entry name" value="ACONITASE"/>
</dbReference>
<dbReference type="GO" id="GO:0051536">
    <property type="term" value="F:iron-sulfur cluster binding"/>
    <property type="evidence" value="ECO:0007669"/>
    <property type="project" value="UniProtKB-KW"/>
</dbReference>
<gene>
    <name evidence="10" type="ORF">B8W98_13735</name>
</gene>
<evidence type="ECO:0000256" key="6">
    <source>
        <dbReference type="ARBA" id="ARBA00023501"/>
    </source>
</evidence>
<evidence type="ECO:0000256" key="8">
    <source>
        <dbReference type="ARBA" id="ARBA00031977"/>
    </source>
</evidence>
<dbReference type="EC" id="4.2.1.3" evidence="2"/>
<reference evidence="10 11" key="1">
    <citation type="submission" date="2017-04" db="EMBL/GenBank/DDBJ databases">
        <title>Kefir bacterial isolates.</title>
        <authorList>
            <person name="Kim Y."/>
            <person name="Blasche S."/>
            <person name="Patil K.R."/>
        </authorList>
    </citation>
    <scope>NUCLEOTIDE SEQUENCE [LARGE SCALE GENOMIC DNA]</scope>
    <source>
        <strain evidence="10 11">OG2</strain>
    </source>
</reference>
<dbReference type="Pfam" id="PF00330">
    <property type="entry name" value="Aconitase"/>
    <property type="match status" value="1"/>
</dbReference>
<evidence type="ECO:0000313" key="10">
    <source>
        <dbReference type="EMBL" id="PAK70290.1"/>
    </source>
</evidence>
<evidence type="ECO:0000313" key="11">
    <source>
        <dbReference type="Proteomes" id="UP000216802"/>
    </source>
</evidence>
<dbReference type="Gene3D" id="3.30.499.10">
    <property type="entry name" value="Aconitase, domain 3"/>
    <property type="match status" value="1"/>
</dbReference>
<evidence type="ECO:0000256" key="3">
    <source>
        <dbReference type="ARBA" id="ARBA00022723"/>
    </source>
</evidence>
<keyword evidence="4" id="KW-0408">Iron</keyword>
<dbReference type="InterPro" id="IPR001030">
    <property type="entry name" value="Acoase/IPM_deHydtase_lsu_aba"/>
</dbReference>
<evidence type="ECO:0000256" key="1">
    <source>
        <dbReference type="ARBA" id="ARBA00004717"/>
    </source>
</evidence>
<evidence type="ECO:0000256" key="7">
    <source>
        <dbReference type="ARBA" id="ARBA00031081"/>
    </source>
</evidence>
<proteinExistence type="predicted"/>
<dbReference type="InterPro" id="IPR006249">
    <property type="entry name" value="Aconitase/IRP2"/>
</dbReference>
<evidence type="ECO:0000256" key="2">
    <source>
        <dbReference type="ARBA" id="ARBA00012926"/>
    </source>
</evidence>
<keyword evidence="5" id="KW-0411">Iron-sulfur</keyword>
<evidence type="ECO:0000259" key="9">
    <source>
        <dbReference type="Pfam" id="PF00330"/>
    </source>
</evidence>
<dbReference type="EMBL" id="NCXI01000583">
    <property type="protein sequence ID" value="PAK70290.1"/>
    <property type="molecule type" value="Genomic_DNA"/>
</dbReference>
<feature type="non-terminal residue" evidence="10">
    <location>
        <position position="72"/>
    </location>
</feature>
<comment type="caution">
    <text evidence="10">The sequence shown here is derived from an EMBL/GenBank/DDBJ whole genome shotgun (WGS) entry which is preliminary data.</text>
</comment>
<dbReference type="GO" id="GO:0003994">
    <property type="term" value="F:aconitate hydratase activity"/>
    <property type="evidence" value="ECO:0007669"/>
    <property type="project" value="UniProtKB-EC"/>
</dbReference>
<organism evidence="10 11">
    <name type="scientific">Lentilactobacillus parakefiri</name>
    <dbReference type="NCBI Taxonomy" id="152332"/>
    <lineage>
        <taxon>Bacteria</taxon>
        <taxon>Bacillati</taxon>
        <taxon>Bacillota</taxon>
        <taxon>Bacilli</taxon>
        <taxon>Lactobacillales</taxon>
        <taxon>Lactobacillaceae</taxon>
        <taxon>Lentilactobacillus</taxon>
    </lineage>
</organism>
<dbReference type="InterPro" id="IPR036008">
    <property type="entry name" value="Aconitase_4Fe-4S_dom"/>
</dbReference>